<dbReference type="AlphaFoldDB" id="A0A9X3IWC6"/>
<name>A0A9X3IWC6_9BACT</name>
<dbReference type="InterPro" id="IPR011044">
    <property type="entry name" value="Quino_amine_DH_bsu"/>
</dbReference>
<proteinExistence type="predicted"/>
<dbReference type="InterPro" id="IPR015943">
    <property type="entry name" value="WD40/YVTN_repeat-like_dom_sf"/>
</dbReference>
<evidence type="ECO:0000313" key="1">
    <source>
        <dbReference type="EMBL" id="MCY1005785.1"/>
    </source>
</evidence>
<reference evidence="1" key="1">
    <citation type="submission" date="2022-11" db="EMBL/GenBank/DDBJ databases">
        <title>Minimal conservation of predation-associated metabolite biosynthetic gene clusters underscores biosynthetic potential of Myxococcota including descriptions for ten novel species: Archangium lansinium sp. nov., Myxococcus landrumus sp. nov., Nannocystis bai.</title>
        <authorList>
            <person name="Ahearne A."/>
            <person name="Stevens C."/>
            <person name="Phillips K."/>
        </authorList>
    </citation>
    <scope>NUCLEOTIDE SEQUENCE</scope>
    <source>
        <strain evidence="1">Na p29</strain>
    </source>
</reference>
<gene>
    <name evidence="1" type="ORF">OV079_09450</name>
</gene>
<keyword evidence="2" id="KW-1185">Reference proteome</keyword>
<dbReference type="SUPFAM" id="SSF50969">
    <property type="entry name" value="YVTN repeat-like/Quinoprotein amine dehydrogenase"/>
    <property type="match status" value="1"/>
</dbReference>
<accession>A0A9X3IWC6</accession>
<evidence type="ECO:0008006" key="3">
    <source>
        <dbReference type="Google" id="ProtNLM"/>
    </source>
</evidence>
<protein>
    <recommendedName>
        <fullName evidence="3">WD40 repeat domain-containing protein</fullName>
    </recommendedName>
</protein>
<dbReference type="RefSeq" id="WP_267767610.1">
    <property type="nucleotide sequence ID" value="NZ_JAPNKE010000002.1"/>
</dbReference>
<evidence type="ECO:0000313" key="2">
    <source>
        <dbReference type="Proteomes" id="UP001150924"/>
    </source>
</evidence>
<dbReference type="EMBL" id="JAPNKE010000002">
    <property type="protein sequence ID" value="MCY1005785.1"/>
    <property type="molecule type" value="Genomic_DNA"/>
</dbReference>
<sequence>MTSQRTKPFRAGRRLVFVRSIGTLWGQARRSWWADAPSCLVRASYDSAELVREAAGGTSRLRASSGGPRLMGMGAPRSGDALVIVHECGAGARLVMKRGEKDMSEWTWPEDPTDVDLITDGRRIVMRHGRGRLSWFAAESLGPPRPWSLKLVRQALGEVRMHVTGLWDLGDSLVVTTVDTWSQWRWDGELMACWRAPAYELGAVTVVAWHAAGPILYMRVIDPATGEQGSGRDAYRLVVWDPRRGVGRPLGPAHDWPRAARSPDGRWLVADRVTREGRGLELWDMATDTRVERLPTRRRAVEALAFAPDGLHVAVATMEDWFVLRVVPGEE</sequence>
<dbReference type="Gene3D" id="2.130.10.10">
    <property type="entry name" value="YVTN repeat-like/Quinoprotein amine dehydrogenase"/>
    <property type="match status" value="1"/>
</dbReference>
<dbReference type="Proteomes" id="UP001150924">
    <property type="component" value="Unassembled WGS sequence"/>
</dbReference>
<organism evidence="1 2">
    <name type="scientific">Nannocystis pusilla</name>
    <dbReference type="NCBI Taxonomy" id="889268"/>
    <lineage>
        <taxon>Bacteria</taxon>
        <taxon>Pseudomonadati</taxon>
        <taxon>Myxococcota</taxon>
        <taxon>Polyangia</taxon>
        <taxon>Nannocystales</taxon>
        <taxon>Nannocystaceae</taxon>
        <taxon>Nannocystis</taxon>
    </lineage>
</organism>
<comment type="caution">
    <text evidence="1">The sequence shown here is derived from an EMBL/GenBank/DDBJ whole genome shotgun (WGS) entry which is preliminary data.</text>
</comment>